<feature type="domain" description="Polysaccharide export protein N-terminal" evidence="2">
    <location>
        <begin position="18"/>
        <end position="56"/>
    </location>
</feature>
<protein>
    <submittedName>
        <fullName evidence="3">Polysaccharide export protein</fullName>
    </submittedName>
</protein>
<evidence type="ECO:0000256" key="1">
    <source>
        <dbReference type="ARBA" id="ARBA00022729"/>
    </source>
</evidence>
<dbReference type="eggNOG" id="COG1596">
    <property type="taxonomic scope" value="Bacteria"/>
</dbReference>
<dbReference type="KEGG" id="tna:CTN_0019"/>
<evidence type="ECO:0000313" key="4">
    <source>
        <dbReference type="Proteomes" id="UP000000445"/>
    </source>
</evidence>
<dbReference type="Pfam" id="PF02563">
    <property type="entry name" value="Poly_export"/>
    <property type="match status" value="1"/>
</dbReference>
<evidence type="ECO:0000313" key="3">
    <source>
        <dbReference type="EMBL" id="ACM22195.1"/>
    </source>
</evidence>
<dbReference type="RefSeq" id="WP_012644908.1">
    <property type="nucleotide sequence ID" value="NC_011978.1"/>
</dbReference>
<dbReference type="HOGENOM" id="CLU_2866366_0_0_0"/>
<keyword evidence="4" id="KW-1185">Reference proteome</keyword>
<dbReference type="InterPro" id="IPR003715">
    <property type="entry name" value="Poly_export_N"/>
</dbReference>
<dbReference type="AlphaFoldDB" id="B9KAZ9"/>
<dbReference type="PANTHER" id="PTHR33619:SF3">
    <property type="entry name" value="POLYSACCHARIDE EXPORT PROTEIN GFCE-RELATED"/>
    <property type="match status" value="1"/>
</dbReference>
<dbReference type="PANTHER" id="PTHR33619">
    <property type="entry name" value="POLYSACCHARIDE EXPORT PROTEIN GFCE-RELATED"/>
    <property type="match status" value="1"/>
</dbReference>
<name>B9KAZ9_THENN</name>
<dbReference type="InterPro" id="IPR049712">
    <property type="entry name" value="Poly_export"/>
</dbReference>
<sequence length="64" mass="7068">MKKVLFVAFLLMTVLLLSYSIRKGDVLRIEVVGYPDLTRDCTVDIEGAITFPYVGTGEGGGSWR</sequence>
<dbReference type="GO" id="GO:0015159">
    <property type="term" value="F:polysaccharide transmembrane transporter activity"/>
    <property type="evidence" value="ECO:0007669"/>
    <property type="project" value="InterPro"/>
</dbReference>
<accession>B9KAZ9</accession>
<gene>
    <name evidence="3" type="ordered locus">CTN_0019</name>
</gene>
<dbReference type="EMBL" id="CP000916">
    <property type="protein sequence ID" value="ACM22195.1"/>
    <property type="molecule type" value="Genomic_DNA"/>
</dbReference>
<organism evidence="3 4">
    <name type="scientific">Thermotoga neapolitana (strain ATCC 49049 / DSM 4359 / NBRC 107923 / NS-E)</name>
    <dbReference type="NCBI Taxonomy" id="309803"/>
    <lineage>
        <taxon>Bacteria</taxon>
        <taxon>Thermotogati</taxon>
        <taxon>Thermotogota</taxon>
        <taxon>Thermotogae</taxon>
        <taxon>Thermotogales</taxon>
        <taxon>Thermotogaceae</taxon>
        <taxon>Thermotoga</taxon>
    </lineage>
</organism>
<evidence type="ECO:0000259" key="2">
    <source>
        <dbReference type="Pfam" id="PF02563"/>
    </source>
</evidence>
<keyword evidence="1" id="KW-0732">Signal</keyword>
<dbReference type="Proteomes" id="UP000000445">
    <property type="component" value="Chromosome"/>
</dbReference>
<dbReference type="STRING" id="309803.CTN_0019"/>
<reference evidence="3 4" key="1">
    <citation type="journal article" date="2009" name="Biosci. Biotechnol. Biochem.">
        <title>WeGAS: a web-based microbial genome annotation system.</title>
        <authorList>
            <person name="Lee D."/>
            <person name="Seo H."/>
            <person name="Park C."/>
            <person name="Park K."/>
        </authorList>
    </citation>
    <scope>NUCLEOTIDE SEQUENCE [LARGE SCALE GENOMIC DNA]</scope>
    <source>
        <strain evidence="4">ATCC 49049 / DSM 4359 / NBRC 107923 / NS-E</strain>
    </source>
</reference>
<proteinExistence type="predicted"/>